<dbReference type="EMBL" id="BTSX01000002">
    <property type="protein sequence ID" value="GMS83808.1"/>
    <property type="molecule type" value="Genomic_DNA"/>
</dbReference>
<feature type="non-terminal residue" evidence="1">
    <location>
        <position position="1"/>
    </location>
</feature>
<protein>
    <submittedName>
        <fullName evidence="1">Uncharacterized protein</fullName>
    </submittedName>
</protein>
<evidence type="ECO:0000313" key="1">
    <source>
        <dbReference type="EMBL" id="GMS83808.1"/>
    </source>
</evidence>
<dbReference type="Proteomes" id="UP001432027">
    <property type="component" value="Unassembled WGS sequence"/>
</dbReference>
<sequence length="95" mass="10700">SQTPCPFDSDLSSLLFARTAFSNIIEYLFQFYGNPVIYNIADHCNIPEGTEEPSYHLLERGNTYSCYAKLTMPSYLKRLDVQTALHLSNSSIGAK</sequence>
<accession>A0AAV5SL58</accession>
<organism evidence="1 2">
    <name type="scientific">Pristionchus entomophagus</name>
    <dbReference type="NCBI Taxonomy" id="358040"/>
    <lineage>
        <taxon>Eukaryota</taxon>
        <taxon>Metazoa</taxon>
        <taxon>Ecdysozoa</taxon>
        <taxon>Nematoda</taxon>
        <taxon>Chromadorea</taxon>
        <taxon>Rhabditida</taxon>
        <taxon>Rhabditina</taxon>
        <taxon>Diplogasteromorpha</taxon>
        <taxon>Diplogasteroidea</taxon>
        <taxon>Neodiplogasteridae</taxon>
        <taxon>Pristionchus</taxon>
    </lineage>
</organism>
<dbReference type="AlphaFoldDB" id="A0AAV5SL58"/>
<name>A0AAV5SL58_9BILA</name>
<keyword evidence="2" id="KW-1185">Reference proteome</keyword>
<reference evidence="1" key="1">
    <citation type="submission" date="2023-10" db="EMBL/GenBank/DDBJ databases">
        <title>Genome assembly of Pristionchus species.</title>
        <authorList>
            <person name="Yoshida K."/>
            <person name="Sommer R.J."/>
        </authorList>
    </citation>
    <scope>NUCLEOTIDE SEQUENCE</scope>
    <source>
        <strain evidence="1">RS0144</strain>
    </source>
</reference>
<proteinExistence type="predicted"/>
<evidence type="ECO:0000313" key="2">
    <source>
        <dbReference type="Proteomes" id="UP001432027"/>
    </source>
</evidence>
<gene>
    <name evidence="1" type="ORF">PENTCL1PPCAC_5983</name>
</gene>
<comment type="caution">
    <text evidence="1">The sequence shown here is derived from an EMBL/GenBank/DDBJ whole genome shotgun (WGS) entry which is preliminary data.</text>
</comment>